<evidence type="ECO:0000313" key="2">
    <source>
        <dbReference type="EMBL" id="GIF81247.1"/>
    </source>
</evidence>
<evidence type="ECO:0000313" key="3">
    <source>
        <dbReference type="Proteomes" id="UP000601223"/>
    </source>
</evidence>
<dbReference type="AlphaFoldDB" id="A0A8J3JIV5"/>
<accession>A0A8J3JIV5</accession>
<dbReference type="RefSeq" id="WP_203745546.1">
    <property type="nucleotide sequence ID" value="NZ_BONF01000012.1"/>
</dbReference>
<dbReference type="Proteomes" id="UP000601223">
    <property type="component" value="Unassembled WGS sequence"/>
</dbReference>
<evidence type="ECO:0000256" key="1">
    <source>
        <dbReference type="SAM" id="Phobius"/>
    </source>
</evidence>
<sequence>MRGLIWFRGLCGAVVGASPMAMLLVLPSGDQGGRCVEDWYLYAGIFGGFPWFVVFTAALTTLRTSRTRSFAVGVLLGAVALAASFAVGASAGLNPPGVTGTWHCVLD</sequence>
<keyword evidence="1" id="KW-0812">Transmembrane</keyword>
<organism evidence="2 3">
    <name type="scientific">Catellatospora bangladeshensis</name>
    <dbReference type="NCBI Taxonomy" id="310355"/>
    <lineage>
        <taxon>Bacteria</taxon>
        <taxon>Bacillati</taxon>
        <taxon>Actinomycetota</taxon>
        <taxon>Actinomycetes</taxon>
        <taxon>Micromonosporales</taxon>
        <taxon>Micromonosporaceae</taxon>
        <taxon>Catellatospora</taxon>
    </lineage>
</organism>
<keyword evidence="1" id="KW-1133">Transmembrane helix</keyword>
<proteinExistence type="predicted"/>
<protein>
    <submittedName>
        <fullName evidence="2">Uncharacterized protein</fullName>
    </submittedName>
</protein>
<reference evidence="2 3" key="1">
    <citation type="submission" date="2021-01" db="EMBL/GenBank/DDBJ databases">
        <title>Whole genome shotgun sequence of Catellatospora bangladeshensis NBRC 107357.</title>
        <authorList>
            <person name="Komaki H."/>
            <person name="Tamura T."/>
        </authorList>
    </citation>
    <scope>NUCLEOTIDE SEQUENCE [LARGE SCALE GENOMIC DNA]</scope>
    <source>
        <strain evidence="2 3">NBRC 107357</strain>
    </source>
</reference>
<feature type="transmembrane region" description="Helical" evidence="1">
    <location>
        <begin position="70"/>
        <end position="93"/>
    </location>
</feature>
<name>A0A8J3JIV5_9ACTN</name>
<comment type="caution">
    <text evidence="2">The sequence shown here is derived from an EMBL/GenBank/DDBJ whole genome shotgun (WGS) entry which is preliminary data.</text>
</comment>
<dbReference type="EMBL" id="BONF01000012">
    <property type="protein sequence ID" value="GIF81247.1"/>
    <property type="molecule type" value="Genomic_DNA"/>
</dbReference>
<keyword evidence="1" id="KW-0472">Membrane</keyword>
<feature type="transmembrane region" description="Helical" evidence="1">
    <location>
        <begin position="39"/>
        <end position="58"/>
    </location>
</feature>
<keyword evidence="3" id="KW-1185">Reference proteome</keyword>
<gene>
    <name evidence="2" type="ORF">Cba03nite_25960</name>
</gene>